<reference evidence="2 3" key="1">
    <citation type="submission" date="2016-02" db="EMBL/GenBank/DDBJ databases">
        <title>Genome analysis of coral dinoflagellate symbionts highlights evolutionary adaptations to a symbiotic lifestyle.</title>
        <authorList>
            <person name="Aranda M."/>
            <person name="Li Y."/>
            <person name="Liew Y.J."/>
            <person name="Baumgarten S."/>
            <person name="Simakov O."/>
            <person name="Wilson M."/>
            <person name="Piel J."/>
            <person name="Ashoor H."/>
            <person name="Bougouffa S."/>
            <person name="Bajic V.B."/>
            <person name="Ryu T."/>
            <person name="Ravasi T."/>
            <person name="Bayer T."/>
            <person name="Micklem G."/>
            <person name="Kim H."/>
            <person name="Bhak J."/>
            <person name="Lajeunesse T.C."/>
            <person name="Voolstra C.R."/>
        </authorList>
    </citation>
    <scope>NUCLEOTIDE SEQUENCE [LARGE SCALE GENOMIC DNA]</scope>
    <source>
        <strain evidence="2 3">CCMP2467</strain>
    </source>
</reference>
<feature type="chain" id="PRO_5012232214" evidence="1">
    <location>
        <begin position="20"/>
        <end position="79"/>
    </location>
</feature>
<dbReference type="AlphaFoldDB" id="A0A1Q9C8C0"/>
<keyword evidence="1" id="KW-0732">Signal</keyword>
<gene>
    <name evidence="2" type="ORF">AK812_SmicGene40582</name>
</gene>
<evidence type="ECO:0000256" key="1">
    <source>
        <dbReference type="SAM" id="SignalP"/>
    </source>
</evidence>
<proteinExistence type="predicted"/>
<name>A0A1Q9C8C0_SYMMI</name>
<protein>
    <submittedName>
        <fullName evidence="2">Uncharacterized protein</fullName>
    </submittedName>
</protein>
<feature type="signal peptide" evidence="1">
    <location>
        <begin position="1"/>
        <end position="19"/>
    </location>
</feature>
<comment type="caution">
    <text evidence="2">The sequence shown here is derived from an EMBL/GenBank/DDBJ whole genome shotgun (WGS) entry which is preliminary data.</text>
</comment>
<accession>A0A1Q9C8C0</accession>
<organism evidence="2 3">
    <name type="scientific">Symbiodinium microadriaticum</name>
    <name type="common">Dinoflagellate</name>
    <name type="synonym">Zooxanthella microadriatica</name>
    <dbReference type="NCBI Taxonomy" id="2951"/>
    <lineage>
        <taxon>Eukaryota</taxon>
        <taxon>Sar</taxon>
        <taxon>Alveolata</taxon>
        <taxon>Dinophyceae</taxon>
        <taxon>Suessiales</taxon>
        <taxon>Symbiodiniaceae</taxon>
        <taxon>Symbiodinium</taxon>
    </lineage>
</organism>
<evidence type="ECO:0000313" key="2">
    <source>
        <dbReference type="EMBL" id="OLP79168.1"/>
    </source>
</evidence>
<keyword evidence="3" id="KW-1185">Reference proteome</keyword>
<dbReference type="Proteomes" id="UP000186817">
    <property type="component" value="Unassembled WGS sequence"/>
</dbReference>
<dbReference type="EMBL" id="LSRX01001516">
    <property type="protein sequence ID" value="OLP79168.1"/>
    <property type="molecule type" value="Genomic_DNA"/>
</dbReference>
<evidence type="ECO:0000313" key="3">
    <source>
        <dbReference type="Proteomes" id="UP000186817"/>
    </source>
</evidence>
<sequence length="79" mass="7974">MLRLAAVLFLSGPLSAVLGEATVPAAGVYSPSASDDIDITGKTSRAYAGGGAASSFLPPGEKSRVDQLLQRLQQGISVA</sequence>